<evidence type="ECO:0000256" key="3">
    <source>
        <dbReference type="ARBA" id="ARBA00022737"/>
    </source>
</evidence>
<dbReference type="FunFam" id="1.10.10.10:FF:000322">
    <property type="entry name" value="Probable disease resistance protein At1g63360"/>
    <property type="match status" value="1"/>
</dbReference>
<evidence type="ECO:0000313" key="10">
    <source>
        <dbReference type="Proteomes" id="UP001293593"/>
    </source>
</evidence>
<dbReference type="AlphaFoldDB" id="A0AAE1M7Z8"/>
<evidence type="ECO:0000256" key="4">
    <source>
        <dbReference type="ARBA" id="ARBA00022741"/>
    </source>
</evidence>
<keyword evidence="7" id="KW-0175">Coiled coil</keyword>
<evidence type="ECO:0000256" key="1">
    <source>
        <dbReference type="ARBA" id="ARBA00008894"/>
    </source>
</evidence>
<gene>
    <name evidence="9" type="ORF">QN277_010965</name>
</gene>
<dbReference type="Pfam" id="PF23559">
    <property type="entry name" value="WHD_DRP"/>
    <property type="match status" value="1"/>
</dbReference>
<dbReference type="InterPro" id="IPR058922">
    <property type="entry name" value="WHD_DRP"/>
</dbReference>
<dbReference type="Gene3D" id="3.80.10.10">
    <property type="entry name" value="Ribonuclease Inhibitor"/>
    <property type="match status" value="1"/>
</dbReference>
<keyword evidence="4" id="KW-0547">Nucleotide-binding</keyword>
<dbReference type="FunFam" id="3.40.50.300:FF:001091">
    <property type="entry name" value="Probable disease resistance protein At1g61300"/>
    <property type="match status" value="1"/>
</dbReference>
<dbReference type="InterPro" id="IPR050905">
    <property type="entry name" value="Plant_NBS-LRR"/>
</dbReference>
<name>A0AAE1M7Z8_9FABA</name>
<evidence type="ECO:0000256" key="2">
    <source>
        <dbReference type="ARBA" id="ARBA00022614"/>
    </source>
</evidence>
<dbReference type="Gene3D" id="3.40.50.300">
    <property type="entry name" value="P-loop containing nucleotide triphosphate hydrolases"/>
    <property type="match status" value="1"/>
</dbReference>
<dbReference type="SUPFAM" id="SSF52058">
    <property type="entry name" value="L domain-like"/>
    <property type="match status" value="1"/>
</dbReference>
<evidence type="ECO:0000256" key="7">
    <source>
        <dbReference type="SAM" id="Coils"/>
    </source>
</evidence>
<dbReference type="FunFam" id="1.10.8.430:FF:000003">
    <property type="entry name" value="Probable disease resistance protein At5g66910"/>
    <property type="match status" value="1"/>
</dbReference>
<dbReference type="Pfam" id="PF23247">
    <property type="entry name" value="LRR_RPS2"/>
    <property type="match status" value="1"/>
</dbReference>
<dbReference type="GO" id="GO:0043531">
    <property type="term" value="F:ADP binding"/>
    <property type="evidence" value="ECO:0007669"/>
    <property type="project" value="InterPro"/>
</dbReference>
<evidence type="ECO:0000256" key="5">
    <source>
        <dbReference type="ARBA" id="ARBA00022821"/>
    </source>
</evidence>
<protein>
    <recommendedName>
        <fullName evidence="8">AAA+ ATPase domain-containing protein</fullName>
    </recommendedName>
</protein>
<keyword evidence="3" id="KW-0677">Repeat</keyword>
<accession>A0AAE1M7Z8</accession>
<comment type="similarity">
    <text evidence="1">Belongs to the disease resistance NB-LRR family.</text>
</comment>
<dbReference type="InterPro" id="IPR032675">
    <property type="entry name" value="LRR_dom_sf"/>
</dbReference>
<keyword evidence="2" id="KW-0433">Leucine-rich repeat</keyword>
<dbReference type="InterPro" id="IPR002182">
    <property type="entry name" value="NB-ARC"/>
</dbReference>
<proteinExistence type="inferred from homology"/>
<dbReference type="Gene3D" id="1.10.10.10">
    <property type="entry name" value="Winged helix-like DNA-binding domain superfamily/Winged helix DNA-binding domain"/>
    <property type="match status" value="1"/>
</dbReference>
<keyword evidence="10" id="KW-1185">Reference proteome</keyword>
<evidence type="ECO:0000313" key="9">
    <source>
        <dbReference type="EMBL" id="KAK4252818.1"/>
    </source>
</evidence>
<dbReference type="InterPro" id="IPR042197">
    <property type="entry name" value="Apaf_helical"/>
</dbReference>
<feature type="domain" description="AAA+ ATPase" evidence="8">
    <location>
        <begin position="155"/>
        <end position="297"/>
    </location>
</feature>
<keyword evidence="5" id="KW-0611">Plant defense</keyword>
<evidence type="ECO:0000256" key="6">
    <source>
        <dbReference type="ARBA" id="ARBA00022840"/>
    </source>
</evidence>
<dbReference type="EMBL" id="JAWXYG010000019">
    <property type="protein sequence ID" value="KAK4252818.1"/>
    <property type="molecule type" value="Genomic_DNA"/>
</dbReference>
<comment type="caution">
    <text evidence="9">The sequence shown here is derived from an EMBL/GenBank/DDBJ whole genome shotgun (WGS) entry which is preliminary data.</text>
</comment>
<keyword evidence="6" id="KW-0067">ATP-binding</keyword>
<dbReference type="Proteomes" id="UP001293593">
    <property type="component" value="Unassembled WGS sequence"/>
</dbReference>
<reference evidence="9" key="1">
    <citation type="submission" date="2023-10" db="EMBL/GenBank/DDBJ databases">
        <title>Chromosome-level genome of the transformable northern wattle, Acacia crassicarpa.</title>
        <authorList>
            <person name="Massaro I."/>
            <person name="Sinha N.R."/>
            <person name="Poethig S."/>
            <person name="Leichty A.R."/>
        </authorList>
    </citation>
    <scope>NUCLEOTIDE SEQUENCE</scope>
    <source>
        <strain evidence="9">Acra3RX</strain>
        <tissue evidence="9">Leaf</tissue>
    </source>
</reference>
<dbReference type="PANTHER" id="PTHR33463:SF220">
    <property type="entry name" value="NB-ARC DOMAIN-CONTAINING PROTEIN"/>
    <property type="match status" value="1"/>
</dbReference>
<dbReference type="SMART" id="SM00382">
    <property type="entry name" value="AAA"/>
    <property type="match status" value="1"/>
</dbReference>
<dbReference type="SUPFAM" id="SSF52540">
    <property type="entry name" value="P-loop containing nucleoside triphosphate hydrolases"/>
    <property type="match status" value="1"/>
</dbReference>
<sequence>MEAVASINLWDLPKYLCVWAKREAAFICDFEENLQSLEAKWNVLEAMKKDVEEADEEIGEVQRSGEVSLWLKRIQNIQEEIKEIGDQGAQEIQYKCLSKCCPKNCKSSYKFGKKVAKILYDVEILIYMGIRVVGKRFERFETTFDEVWNSIKANDVGVIGLYGIGGVGKTTLLKKIKNKLEKRKPDFLVIWVVVSKEPDLDKIMDNIRKLVGIGDSTWSSCNNQEEKSSRILGALKQKKFVLLLDDVWERLNLSLVGVPHPKDTEFEFKVLFTTRFQDVCVKMEAKKSFKVEFLKEGEALELFHKKVGEETINSHPRIKVLAKEMAAECKGLPLALIVVGSAMANVENIKAWEVLKNRLTSSPWTTLGLETKVFSILKSSYDRLPDETHKKCFLYCASYPKDHEIRDSDIIDKWIGEGLLCKVMTKSMHDIRNDGHSIIAKLKLCCLLESVEDDIVVNRSFKMHVMIRNMALWLACDHQDKSIKKILAQGEAITLSHDDVETCKTVERVLIFAGRETWLVPPITCPNLVTLLLSCSRIDLKNIKYMSKLKVFELHATNVYGLGEIGGLVLLEYLSLSLFEFEYTQELKNLKNLKVLNLHLAISNVGIIPLEVLSSLQQLRVLRVHSGSSLVGGEDSEVEGEFLKEVECLPNIEELNVEITTKNGLKKLFDSNKLQSCMCTLRLEGLMDTIIEMDLFLACISKMKHLRQFAMWGLTRVIEDFYDTTYSLTLLQGVSIFLCNSLTHVTWLKYAPFLQLLVIRDCHSMEQVIKEDENVDSSSIFSSLVNLTLDSMPKLESIHKTLLAFPSLKAIRIAGCSNLKKLPLHPISAMRKLTLINGEQDWWNNLKWDDPIVKDHFQLKFRPSAMPYSCKLTFLI</sequence>
<evidence type="ECO:0000259" key="8">
    <source>
        <dbReference type="SMART" id="SM00382"/>
    </source>
</evidence>
<dbReference type="GO" id="GO:0005524">
    <property type="term" value="F:ATP binding"/>
    <property type="evidence" value="ECO:0007669"/>
    <property type="project" value="UniProtKB-KW"/>
</dbReference>
<dbReference type="InterPro" id="IPR057135">
    <property type="entry name" value="At4g27190-like_LRR"/>
</dbReference>
<dbReference type="Pfam" id="PF00931">
    <property type="entry name" value="NB-ARC"/>
    <property type="match status" value="1"/>
</dbReference>
<dbReference type="InterPro" id="IPR027417">
    <property type="entry name" value="P-loop_NTPase"/>
</dbReference>
<dbReference type="InterPro" id="IPR003593">
    <property type="entry name" value="AAA+_ATPase"/>
</dbReference>
<feature type="coiled-coil region" evidence="7">
    <location>
        <begin position="34"/>
        <end position="64"/>
    </location>
</feature>
<organism evidence="9 10">
    <name type="scientific">Acacia crassicarpa</name>
    <name type="common">northern wattle</name>
    <dbReference type="NCBI Taxonomy" id="499986"/>
    <lineage>
        <taxon>Eukaryota</taxon>
        <taxon>Viridiplantae</taxon>
        <taxon>Streptophyta</taxon>
        <taxon>Embryophyta</taxon>
        <taxon>Tracheophyta</taxon>
        <taxon>Spermatophyta</taxon>
        <taxon>Magnoliopsida</taxon>
        <taxon>eudicotyledons</taxon>
        <taxon>Gunneridae</taxon>
        <taxon>Pentapetalae</taxon>
        <taxon>rosids</taxon>
        <taxon>fabids</taxon>
        <taxon>Fabales</taxon>
        <taxon>Fabaceae</taxon>
        <taxon>Caesalpinioideae</taxon>
        <taxon>mimosoid clade</taxon>
        <taxon>Acacieae</taxon>
        <taxon>Acacia</taxon>
    </lineage>
</organism>
<dbReference type="Gene3D" id="1.10.8.430">
    <property type="entry name" value="Helical domain of apoptotic protease-activating factors"/>
    <property type="match status" value="1"/>
</dbReference>
<dbReference type="InterPro" id="IPR036388">
    <property type="entry name" value="WH-like_DNA-bd_sf"/>
</dbReference>
<dbReference type="PRINTS" id="PR00364">
    <property type="entry name" value="DISEASERSIST"/>
</dbReference>
<dbReference type="GO" id="GO:0006952">
    <property type="term" value="P:defense response"/>
    <property type="evidence" value="ECO:0007669"/>
    <property type="project" value="UniProtKB-KW"/>
</dbReference>
<dbReference type="PANTHER" id="PTHR33463">
    <property type="entry name" value="NB-ARC DOMAIN-CONTAINING PROTEIN-RELATED"/>
    <property type="match status" value="1"/>
</dbReference>